<comment type="similarity">
    <text evidence="1 2">Belongs to the polypeptide deformylase family.</text>
</comment>
<evidence type="ECO:0000313" key="4">
    <source>
        <dbReference type="Proteomes" id="UP001436297"/>
    </source>
</evidence>
<dbReference type="PRINTS" id="PR01576">
    <property type="entry name" value="PDEFORMYLASE"/>
</dbReference>
<dbReference type="Proteomes" id="UP001436297">
    <property type="component" value="Chromosome"/>
</dbReference>
<gene>
    <name evidence="3" type="ORF">QQM35_07340</name>
</gene>
<dbReference type="PIRSF" id="PIRSF004749">
    <property type="entry name" value="Pep_def"/>
    <property type="match status" value="1"/>
</dbReference>
<dbReference type="CDD" id="cd00487">
    <property type="entry name" value="Pep_deformylase"/>
    <property type="match status" value="1"/>
</dbReference>
<evidence type="ECO:0000256" key="1">
    <source>
        <dbReference type="ARBA" id="ARBA00010759"/>
    </source>
</evidence>
<dbReference type="SUPFAM" id="SSF56420">
    <property type="entry name" value="Peptide deformylase"/>
    <property type="match status" value="1"/>
</dbReference>
<dbReference type="Gene3D" id="3.90.45.10">
    <property type="entry name" value="Peptide deformylase"/>
    <property type="match status" value="1"/>
</dbReference>
<keyword evidence="4" id="KW-1185">Reference proteome</keyword>
<keyword evidence="3" id="KW-0378">Hydrolase</keyword>
<dbReference type="InterPro" id="IPR036821">
    <property type="entry name" value="Peptide_deformylase_sf"/>
</dbReference>
<dbReference type="NCBIfam" id="NF011189">
    <property type="entry name" value="PRK14595.1"/>
    <property type="match status" value="1"/>
</dbReference>
<reference evidence="3 4" key="1">
    <citation type="journal article" date="2024" name="Pathogens">
        <title>Staphylococcus hsinchuensis sp. nov., Isolated from Soymilk.</title>
        <authorList>
            <person name="Wang Y.T."/>
            <person name="Lin Y.C."/>
            <person name="Hsieh Y.H."/>
            <person name="Lin Y.T."/>
            <person name="Hamada M."/>
            <person name="Chen C.C."/>
            <person name="Liou J.S."/>
            <person name="Lee A.Y."/>
            <person name="Zhang W.L."/>
            <person name="Chen Y.T."/>
            <person name="Huang C.H."/>
        </authorList>
    </citation>
    <scope>NUCLEOTIDE SEQUENCE [LARGE SCALE GENOMIC DNA]</scope>
    <source>
        <strain evidence="3 4">H164</strain>
    </source>
</reference>
<dbReference type="PANTHER" id="PTHR10458">
    <property type="entry name" value="PEPTIDE DEFORMYLASE"/>
    <property type="match status" value="1"/>
</dbReference>
<comment type="caution">
    <text evidence="2">Lacks conserved residue(s) required for the propagation of feature annotation.</text>
</comment>
<name>A0ABZ3EC40_9STAP</name>
<protein>
    <recommendedName>
        <fullName evidence="2">Peptide deformylase-like</fullName>
    </recommendedName>
    <alternativeName>
        <fullName evidence="2">Polypeptide deformylase-like</fullName>
    </alternativeName>
</protein>
<proteinExistence type="inferred from homology"/>
<dbReference type="RefSeq" id="WP_251516366.1">
    <property type="nucleotide sequence ID" value="NZ_CP128355.1"/>
</dbReference>
<sequence length="162" mass="18242">MTIKKLVPAKHPILSKKIPQTTQFDSQLEQLLLDLEDTMYAEEASAICAPQIGISQQVAMIDMEVDGLLQLINPQLVSASEETDTDLEGSVSFPDVFGEVKRSKMIVVKSNDKKGNEVEMTAHDDVARMILHMMDHFEGIVFTQRAEKILNEEEVEAYFENE</sequence>
<dbReference type="PANTHER" id="PTHR10458:SF22">
    <property type="entry name" value="PEPTIDE DEFORMYLASE"/>
    <property type="match status" value="1"/>
</dbReference>
<organism evidence="3 4">
    <name type="scientific">Staphylococcus hsinchuensis</name>
    <dbReference type="NCBI Taxonomy" id="3051183"/>
    <lineage>
        <taxon>Bacteria</taxon>
        <taxon>Bacillati</taxon>
        <taxon>Bacillota</taxon>
        <taxon>Bacilli</taxon>
        <taxon>Bacillales</taxon>
        <taxon>Staphylococcaceae</taxon>
        <taxon>Staphylococcus</taxon>
    </lineage>
</organism>
<dbReference type="HAMAP" id="MF_00163">
    <property type="entry name" value="Pep_deformylase"/>
    <property type="match status" value="1"/>
</dbReference>
<evidence type="ECO:0000313" key="3">
    <source>
        <dbReference type="EMBL" id="XAF69884.1"/>
    </source>
</evidence>
<dbReference type="InterPro" id="IPR023635">
    <property type="entry name" value="Peptide_deformylase"/>
</dbReference>
<evidence type="ECO:0000256" key="2">
    <source>
        <dbReference type="HAMAP-Rule" id="MF_00163"/>
    </source>
</evidence>
<accession>A0ABZ3EC40</accession>
<dbReference type="EMBL" id="CP128355">
    <property type="protein sequence ID" value="XAF69884.1"/>
    <property type="molecule type" value="Genomic_DNA"/>
</dbReference>
<dbReference type="GO" id="GO:0042586">
    <property type="term" value="F:peptide deformylase activity"/>
    <property type="evidence" value="ECO:0007669"/>
    <property type="project" value="UniProtKB-EC"/>
</dbReference>
<dbReference type="Pfam" id="PF01327">
    <property type="entry name" value="Pep_deformylase"/>
    <property type="match status" value="1"/>
</dbReference>
<dbReference type="NCBIfam" id="TIGR00079">
    <property type="entry name" value="pept_deformyl"/>
    <property type="match status" value="1"/>
</dbReference>